<accession>A0A839E2R3</accession>
<dbReference type="SMART" id="SM00418">
    <property type="entry name" value="HTH_ARSR"/>
    <property type="match status" value="1"/>
</dbReference>
<dbReference type="GO" id="GO:0003677">
    <property type="term" value="F:DNA binding"/>
    <property type="evidence" value="ECO:0007669"/>
    <property type="project" value="UniProtKB-KW"/>
</dbReference>
<proteinExistence type="predicted"/>
<dbReference type="InterPro" id="IPR001845">
    <property type="entry name" value="HTH_ArsR_DNA-bd_dom"/>
</dbReference>
<feature type="compositionally biased region" description="Basic and acidic residues" evidence="4">
    <location>
        <begin position="82"/>
        <end position="103"/>
    </location>
</feature>
<dbReference type="SUPFAM" id="SSF46785">
    <property type="entry name" value="Winged helix' DNA-binding domain"/>
    <property type="match status" value="1"/>
</dbReference>
<evidence type="ECO:0000313" key="6">
    <source>
        <dbReference type="EMBL" id="MBA8827573.1"/>
    </source>
</evidence>
<reference evidence="6 7" key="1">
    <citation type="submission" date="2020-07" db="EMBL/GenBank/DDBJ databases">
        <title>Sequencing the genomes of 1000 actinobacteria strains.</title>
        <authorList>
            <person name="Klenk H.-P."/>
        </authorList>
    </citation>
    <scope>NUCLEOTIDE SEQUENCE [LARGE SCALE GENOMIC DNA]</scope>
    <source>
        <strain evidence="6 7">DSM 45975</strain>
    </source>
</reference>
<dbReference type="InterPro" id="IPR012318">
    <property type="entry name" value="HTH_CRP"/>
</dbReference>
<dbReference type="Gene3D" id="1.10.10.10">
    <property type="entry name" value="Winged helix-like DNA-binding domain superfamily/Winged helix DNA-binding domain"/>
    <property type="match status" value="1"/>
</dbReference>
<dbReference type="EMBL" id="JACGWZ010000008">
    <property type="protein sequence ID" value="MBA8827573.1"/>
    <property type="molecule type" value="Genomic_DNA"/>
</dbReference>
<evidence type="ECO:0000256" key="2">
    <source>
        <dbReference type="ARBA" id="ARBA00023125"/>
    </source>
</evidence>
<evidence type="ECO:0000256" key="3">
    <source>
        <dbReference type="ARBA" id="ARBA00023163"/>
    </source>
</evidence>
<protein>
    <submittedName>
        <fullName evidence="6">DNA-binding transcriptional ArsR family regulator</fullName>
    </submittedName>
</protein>
<keyword evidence="3" id="KW-0804">Transcription</keyword>
<dbReference type="InterPro" id="IPR011991">
    <property type="entry name" value="ArsR-like_HTH"/>
</dbReference>
<dbReference type="AlphaFoldDB" id="A0A839E2R3"/>
<dbReference type="InterPro" id="IPR036388">
    <property type="entry name" value="WH-like_DNA-bd_sf"/>
</dbReference>
<organism evidence="6 7">
    <name type="scientific">Halosaccharopolyspora lacisalsi</name>
    <dbReference type="NCBI Taxonomy" id="1000566"/>
    <lineage>
        <taxon>Bacteria</taxon>
        <taxon>Bacillati</taxon>
        <taxon>Actinomycetota</taxon>
        <taxon>Actinomycetes</taxon>
        <taxon>Pseudonocardiales</taxon>
        <taxon>Pseudonocardiaceae</taxon>
        <taxon>Halosaccharopolyspora</taxon>
    </lineage>
</organism>
<dbReference type="PANTHER" id="PTHR33154:SF33">
    <property type="entry name" value="TRANSCRIPTIONAL REPRESSOR SDPR"/>
    <property type="match status" value="1"/>
</dbReference>
<evidence type="ECO:0000256" key="1">
    <source>
        <dbReference type="ARBA" id="ARBA00023015"/>
    </source>
</evidence>
<dbReference type="GO" id="GO:0003700">
    <property type="term" value="F:DNA-binding transcription factor activity"/>
    <property type="evidence" value="ECO:0007669"/>
    <property type="project" value="InterPro"/>
</dbReference>
<comment type="caution">
    <text evidence="6">The sequence shown here is derived from an EMBL/GenBank/DDBJ whole genome shotgun (WGS) entry which is preliminary data.</text>
</comment>
<evidence type="ECO:0000313" key="7">
    <source>
        <dbReference type="Proteomes" id="UP000569329"/>
    </source>
</evidence>
<dbReference type="InterPro" id="IPR051081">
    <property type="entry name" value="HTH_MetalResp_TranReg"/>
</dbReference>
<sequence length="103" mass="11457">MKLFEALANPLRRRALEELRRDSVTAGELAARLGVQPSALSQHLKLLKESGLVEAEHRGTATVLHLSTTAVEEAARWILDLTRPREENEQADKPMTRSDDESG</sequence>
<dbReference type="Proteomes" id="UP000569329">
    <property type="component" value="Unassembled WGS sequence"/>
</dbReference>
<evidence type="ECO:0000256" key="4">
    <source>
        <dbReference type="SAM" id="MobiDB-lite"/>
    </source>
</evidence>
<dbReference type="PRINTS" id="PR00778">
    <property type="entry name" value="HTHARSR"/>
</dbReference>
<keyword evidence="2 6" id="KW-0238">DNA-binding</keyword>
<feature type="region of interest" description="Disordered" evidence="4">
    <location>
        <begin position="81"/>
        <end position="103"/>
    </location>
</feature>
<dbReference type="Pfam" id="PF12840">
    <property type="entry name" value="HTH_20"/>
    <property type="match status" value="1"/>
</dbReference>
<keyword evidence="1" id="KW-0805">Transcription regulation</keyword>
<gene>
    <name evidence="6" type="ORF">FHX42_004969</name>
</gene>
<dbReference type="InterPro" id="IPR036390">
    <property type="entry name" value="WH_DNA-bd_sf"/>
</dbReference>
<evidence type="ECO:0000259" key="5">
    <source>
        <dbReference type="PROSITE" id="PS50987"/>
    </source>
</evidence>
<dbReference type="RefSeq" id="WP_182546729.1">
    <property type="nucleotide sequence ID" value="NZ_JACGWZ010000008.1"/>
</dbReference>
<name>A0A839E2R3_9PSEU</name>
<dbReference type="PANTHER" id="PTHR33154">
    <property type="entry name" value="TRANSCRIPTIONAL REGULATOR, ARSR FAMILY"/>
    <property type="match status" value="1"/>
</dbReference>
<dbReference type="CDD" id="cd00090">
    <property type="entry name" value="HTH_ARSR"/>
    <property type="match status" value="1"/>
</dbReference>
<dbReference type="NCBIfam" id="NF033788">
    <property type="entry name" value="HTH_metalloreg"/>
    <property type="match status" value="1"/>
</dbReference>
<keyword evidence="7" id="KW-1185">Reference proteome</keyword>
<feature type="domain" description="HTH arsR-type" evidence="5">
    <location>
        <begin position="1"/>
        <end position="86"/>
    </location>
</feature>
<dbReference type="PROSITE" id="PS50987">
    <property type="entry name" value="HTH_ARSR_2"/>
    <property type="match status" value="1"/>
</dbReference>
<dbReference type="SMART" id="SM00419">
    <property type="entry name" value="HTH_CRP"/>
    <property type="match status" value="1"/>
</dbReference>